<sequence>MTHIVRLDGNQNDLLSPYVKFTSYQNTLNQRIPIRSTDRITHSTPITPNYKTRIYKPDRTFNATPYSLIKAEAFYNTINHRHN</sequence>
<proteinExistence type="predicted"/>
<protein>
    <submittedName>
        <fullName evidence="1">Uncharacterized protein</fullName>
    </submittedName>
</protein>
<dbReference type="RefSeq" id="WP_006952536.1">
    <property type="nucleotide sequence ID" value="NZ_JH594522.1"/>
</dbReference>
<comment type="caution">
    <text evidence="1">The sequence shown here is derived from an EMBL/GenBank/DDBJ whole genome shotgun (WGS) entry which is preliminary data.</text>
</comment>
<dbReference type="EMBL" id="AGWK01000035">
    <property type="protein sequence ID" value="EHO70181.1"/>
    <property type="molecule type" value="Genomic_DNA"/>
</dbReference>
<gene>
    <name evidence="1" type="ORF">HMPREF9140_01215</name>
</gene>
<keyword evidence="2" id="KW-1185">Reference proteome</keyword>
<dbReference type="Proteomes" id="UP000016023">
    <property type="component" value="Unassembled WGS sequence"/>
</dbReference>
<reference evidence="1 2" key="1">
    <citation type="submission" date="2011-12" db="EMBL/GenBank/DDBJ databases">
        <title>The Genome Sequence of Prevotella micans F0438.</title>
        <authorList>
            <consortium name="The Broad Institute Genome Sequencing Platform"/>
            <person name="Earl A."/>
            <person name="Ward D."/>
            <person name="Feldgarden M."/>
            <person name="Gevers D."/>
            <person name="Izard J."/>
            <person name="Baranova O.V."/>
            <person name="Blanton J.M."/>
            <person name="Wade W.G."/>
            <person name="Dewhirst F.E."/>
            <person name="Young S.K."/>
            <person name="Zeng Q."/>
            <person name="Gargeya S."/>
            <person name="Fitzgerald M."/>
            <person name="Haas B."/>
            <person name="Abouelleil A."/>
            <person name="Alvarado L."/>
            <person name="Arachchi H.M."/>
            <person name="Berlin A."/>
            <person name="Chapman S.B."/>
            <person name="Gearin G."/>
            <person name="Goldberg J."/>
            <person name="Griggs A."/>
            <person name="Gujja S."/>
            <person name="Hansen M."/>
            <person name="Heiman D."/>
            <person name="Howarth C."/>
            <person name="Larimer J."/>
            <person name="Lui A."/>
            <person name="MacDonald P.J.P."/>
            <person name="McCowen C."/>
            <person name="Montmayeur A."/>
            <person name="Murphy C."/>
            <person name="Neiman D."/>
            <person name="Pearson M."/>
            <person name="Priest M."/>
            <person name="Roberts A."/>
            <person name="Saif S."/>
            <person name="Shea T."/>
            <person name="Sisk P."/>
            <person name="Stolte C."/>
            <person name="Sykes S."/>
            <person name="Wortman J."/>
            <person name="Nusbaum C."/>
            <person name="Birren B."/>
        </authorList>
    </citation>
    <scope>NUCLEOTIDE SEQUENCE [LARGE SCALE GENOMIC DNA]</scope>
    <source>
        <strain evidence="1 2">F0438</strain>
    </source>
</reference>
<dbReference type="PATRIC" id="fig|883158.3.peg.1224"/>
<accession>H1Q2S7</accession>
<organism evidence="1 2">
    <name type="scientific">Prevotella micans F0438</name>
    <dbReference type="NCBI Taxonomy" id="883158"/>
    <lineage>
        <taxon>Bacteria</taxon>
        <taxon>Pseudomonadati</taxon>
        <taxon>Bacteroidota</taxon>
        <taxon>Bacteroidia</taxon>
        <taxon>Bacteroidales</taxon>
        <taxon>Prevotellaceae</taxon>
        <taxon>Prevotella</taxon>
    </lineage>
</organism>
<evidence type="ECO:0000313" key="2">
    <source>
        <dbReference type="Proteomes" id="UP000016023"/>
    </source>
</evidence>
<dbReference type="AlphaFoldDB" id="H1Q2S7"/>
<name>H1Q2S7_9BACT</name>
<dbReference type="HOGENOM" id="CLU_2539752_0_0_10"/>
<evidence type="ECO:0000313" key="1">
    <source>
        <dbReference type="EMBL" id="EHO70181.1"/>
    </source>
</evidence>